<proteinExistence type="predicted"/>
<evidence type="ECO:0000313" key="2">
    <source>
        <dbReference type="EMBL" id="KAG8447328.1"/>
    </source>
</evidence>
<dbReference type="AlphaFoldDB" id="A0A8T2JTV2"/>
<comment type="caution">
    <text evidence="2">The sequence shown here is derived from an EMBL/GenBank/DDBJ whole genome shotgun (WGS) entry which is preliminary data.</text>
</comment>
<sequence>MQRLRAPDGGAGRLPVTPRSSMSVSHEVTVEGSSSSQTPSPRSPTKAEHHPTRAPGPLGGQSEQKEP</sequence>
<feature type="compositionally biased region" description="Low complexity" evidence="1">
    <location>
        <begin position="33"/>
        <end position="44"/>
    </location>
</feature>
<dbReference type="EMBL" id="JAACNH010000003">
    <property type="protein sequence ID" value="KAG8447328.1"/>
    <property type="molecule type" value="Genomic_DNA"/>
</dbReference>
<evidence type="ECO:0000256" key="1">
    <source>
        <dbReference type="SAM" id="MobiDB-lite"/>
    </source>
</evidence>
<accession>A0A8T2JTV2</accession>
<protein>
    <submittedName>
        <fullName evidence="2">Uncharacterized protein</fullName>
    </submittedName>
</protein>
<feature type="region of interest" description="Disordered" evidence="1">
    <location>
        <begin position="1"/>
        <end position="67"/>
    </location>
</feature>
<reference evidence="2" key="1">
    <citation type="thesis" date="2020" institute="ProQuest LLC" country="789 East Eisenhower Parkway, Ann Arbor, MI, USA">
        <title>Comparative Genomics and Chromosome Evolution.</title>
        <authorList>
            <person name="Mudd A.B."/>
        </authorList>
    </citation>
    <scope>NUCLEOTIDE SEQUENCE</scope>
    <source>
        <strain evidence="2">Female2</strain>
        <tissue evidence="2">Blood</tissue>
    </source>
</reference>
<evidence type="ECO:0000313" key="3">
    <source>
        <dbReference type="Proteomes" id="UP000812440"/>
    </source>
</evidence>
<dbReference type="Proteomes" id="UP000812440">
    <property type="component" value="Chromosome 8_10"/>
</dbReference>
<gene>
    <name evidence="2" type="ORF">GDO86_014698</name>
</gene>
<name>A0A8T2JTV2_9PIPI</name>
<organism evidence="2 3">
    <name type="scientific">Hymenochirus boettgeri</name>
    <name type="common">Congo dwarf clawed frog</name>
    <dbReference type="NCBI Taxonomy" id="247094"/>
    <lineage>
        <taxon>Eukaryota</taxon>
        <taxon>Metazoa</taxon>
        <taxon>Chordata</taxon>
        <taxon>Craniata</taxon>
        <taxon>Vertebrata</taxon>
        <taxon>Euteleostomi</taxon>
        <taxon>Amphibia</taxon>
        <taxon>Batrachia</taxon>
        <taxon>Anura</taxon>
        <taxon>Pipoidea</taxon>
        <taxon>Pipidae</taxon>
        <taxon>Pipinae</taxon>
        <taxon>Hymenochirus</taxon>
    </lineage>
</organism>
<keyword evidence="3" id="KW-1185">Reference proteome</keyword>